<evidence type="ECO:0000256" key="5">
    <source>
        <dbReference type="ARBA" id="ARBA00022692"/>
    </source>
</evidence>
<feature type="transmembrane region" description="Helical" evidence="9">
    <location>
        <begin position="34"/>
        <end position="55"/>
    </location>
</feature>
<dbReference type="GO" id="GO:0055085">
    <property type="term" value="P:transmembrane transport"/>
    <property type="evidence" value="ECO:0007669"/>
    <property type="project" value="TreeGrafter"/>
</dbReference>
<name>A0A9D1J5L4_9FIRM</name>
<evidence type="ECO:0000256" key="7">
    <source>
        <dbReference type="ARBA" id="ARBA00023136"/>
    </source>
</evidence>
<reference evidence="10" key="1">
    <citation type="submission" date="2020-10" db="EMBL/GenBank/DDBJ databases">
        <authorList>
            <person name="Gilroy R."/>
        </authorList>
    </citation>
    <scope>NUCLEOTIDE SEQUENCE</scope>
    <source>
        <strain evidence="10">CHK189-12415</strain>
    </source>
</reference>
<feature type="transmembrane region" description="Helical" evidence="9">
    <location>
        <begin position="208"/>
        <end position="234"/>
    </location>
</feature>
<evidence type="ECO:0000256" key="3">
    <source>
        <dbReference type="ARBA" id="ARBA00022448"/>
    </source>
</evidence>
<gene>
    <name evidence="10" type="ORF">IAB37_08810</name>
</gene>
<dbReference type="Proteomes" id="UP000824241">
    <property type="component" value="Unassembled WGS sequence"/>
</dbReference>
<proteinExistence type="inferred from homology"/>
<keyword evidence="5 9" id="KW-0812">Transmembrane</keyword>
<dbReference type="EMBL" id="DVHA01000287">
    <property type="protein sequence ID" value="HIR61658.1"/>
    <property type="molecule type" value="Genomic_DNA"/>
</dbReference>
<evidence type="ECO:0000256" key="4">
    <source>
        <dbReference type="ARBA" id="ARBA00022475"/>
    </source>
</evidence>
<protein>
    <submittedName>
        <fullName evidence="10">AI-2E family transporter</fullName>
    </submittedName>
</protein>
<comment type="similarity">
    <text evidence="2">Belongs to the autoinducer-2 exporter (AI-2E) (TC 2.A.86) family.</text>
</comment>
<feature type="transmembrane region" description="Helical" evidence="9">
    <location>
        <begin position="119"/>
        <end position="140"/>
    </location>
</feature>
<sequence length="431" mass="47659">MQLNKQTFRKLLILVGFGVLLNFAVQHLDTLDGAFSWVFAIIEPFVLGGVLAFILNVPMRAVERFLFPPKKTSVIETVLIKEGELQDKAGEVIRNSIPGTKKQPPKRPRFDIDRIRRPVSMIVTLLLVAAVVALVFGIVLPELIRTGTNLITNMPGYFESASVWVNKLLEDNPAILSYINDIIQQINLDEMSSRLMQFLQDSELIQNIFGTASSLVGGVVNAFIGLIFSFYILMRKEQLARQCKMILSAFLPRGVVERVVRIARLTSSTFSHFLSGQCTEAVILGFLFFIAMSVFKFPYALLCSVLIGFTALIPIFGAFFGCIVSALLILMVEPQKALWFVIMFLILQQVEGNLIYPHVVGSAVGLPSLWVLVAVTVGGSMFGILGMLFFIPLSSVLYALLRDTVYRRLRRRGRPAPASPPAAEAEGGGTP</sequence>
<dbReference type="Pfam" id="PF01594">
    <property type="entry name" value="AI-2E_transport"/>
    <property type="match status" value="1"/>
</dbReference>
<evidence type="ECO:0000313" key="11">
    <source>
        <dbReference type="Proteomes" id="UP000824241"/>
    </source>
</evidence>
<comment type="subcellular location">
    <subcellularLocation>
        <location evidence="1">Cell membrane</location>
        <topology evidence="1">Multi-pass membrane protein</topology>
    </subcellularLocation>
</comment>
<reference evidence="10" key="2">
    <citation type="journal article" date="2021" name="PeerJ">
        <title>Extensive microbial diversity within the chicken gut microbiome revealed by metagenomics and culture.</title>
        <authorList>
            <person name="Gilroy R."/>
            <person name="Ravi A."/>
            <person name="Getino M."/>
            <person name="Pursley I."/>
            <person name="Horton D.L."/>
            <person name="Alikhan N.F."/>
            <person name="Baker D."/>
            <person name="Gharbi K."/>
            <person name="Hall N."/>
            <person name="Watson M."/>
            <person name="Adriaenssens E.M."/>
            <person name="Foster-Nyarko E."/>
            <person name="Jarju S."/>
            <person name="Secka A."/>
            <person name="Antonio M."/>
            <person name="Oren A."/>
            <person name="Chaudhuri R.R."/>
            <person name="La Ragione R."/>
            <person name="Hildebrand F."/>
            <person name="Pallen M.J."/>
        </authorList>
    </citation>
    <scope>NUCLEOTIDE SEQUENCE</scope>
    <source>
        <strain evidence="10">CHK189-12415</strain>
    </source>
</reference>
<accession>A0A9D1J5L4</accession>
<evidence type="ECO:0000256" key="8">
    <source>
        <dbReference type="SAM" id="MobiDB-lite"/>
    </source>
</evidence>
<evidence type="ECO:0000256" key="6">
    <source>
        <dbReference type="ARBA" id="ARBA00022989"/>
    </source>
</evidence>
<keyword evidence="7 9" id="KW-0472">Membrane</keyword>
<feature type="transmembrane region" description="Helical" evidence="9">
    <location>
        <begin position="281"/>
        <end position="299"/>
    </location>
</feature>
<feature type="transmembrane region" description="Helical" evidence="9">
    <location>
        <begin position="12"/>
        <end position="28"/>
    </location>
</feature>
<feature type="transmembrane region" description="Helical" evidence="9">
    <location>
        <begin position="305"/>
        <end position="330"/>
    </location>
</feature>
<dbReference type="PANTHER" id="PTHR21716">
    <property type="entry name" value="TRANSMEMBRANE PROTEIN"/>
    <property type="match status" value="1"/>
</dbReference>
<keyword evidence="3" id="KW-0813">Transport</keyword>
<feature type="transmembrane region" description="Helical" evidence="9">
    <location>
        <begin position="368"/>
        <end position="401"/>
    </location>
</feature>
<evidence type="ECO:0000256" key="9">
    <source>
        <dbReference type="SAM" id="Phobius"/>
    </source>
</evidence>
<dbReference type="InterPro" id="IPR002549">
    <property type="entry name" value="AI-2E-like"/>
</dbReference>
<dbReference type="PANTHER" id="PTHR21716:SF53">
    <property type="entry name" value="PERMEASE PERM-RELATED"/>
    <property type="match status" value="1"/>
</dbReference>
<keyword evidence="6 9" id="KW-1133">Transmembrane helix</keyword>
<dbReference type="GO" id="GO:0005886">
    <property type="term" value="C:plasma membrane"/>
    <property type="evidence" value="ECO:0007669"/>
    <property type="project" value="UniProtKB-SubCell"/>
</dbReference>
<organism evidence="10 11">
    <name type="scientific">Candidatus Faecivivens stercoravium</name>
    <dbReference type="NCBI Taxonomy" id="2840803"/>
    <lineage>
        <taxon>Bacteria</taxon>
        <taxon>Bacillati</taxon>
        <taxon>Bacillota</taxon>
        <taxon>Clostridia</taxon>
        <taxon>Eubacteriales</taxon>
        <taxon>Oscillospiraceae</taxon>
        <taxon>Oscillospiraceae incertae sedis</taxon>
        <taxon>Candidatus Faecivivens</taxon>
    </lineage>
</organism>
<feature type="region of interest" description="Disordered" evidence="8">
    <location>
        <begin position="412"/>
        <end position="431"/>
    </location>
</feature>
<keyword evidence="4" id="KW-1003">Cell membrane</keyword>
<dbReference type="AlphaFoldDB" id="A0A9D1J5L4"/>
<evidence type="ECO:0000256" key="2">
    <source>
        <dbReference type="ARBA" id="ARBA00009773"/>
    </source>
</evidence>
<evidence type="ECO:0000313" key="10">
    <source>
        <dbReference type="EMBL" id="HIR61658.1"/>
    </source>
</evidence>
<comment type="caution">
    <text evidence="10">The sequence shown here is derived from an EMBL/GenBank/DDBJ whole genome shotgun (WGS) entry which is preliminary data.</text>
</comment>
<evidence type="ECO:0000256" key="1">
    <source>
        <dbReference type="ARBA" id="ARBA00004651"/>
    </source>
</evidence>